<feature type="region of interest" description="Disordered" evidence="1">
    <location>
        <begin position="114"/>
        <end position="135"/>
    </location>
</feature>
<reference evidence="2" key="2">
    <citation type="submission" date="2020-09" db="EMBL/GenBank/DDBJ databases">
        <authorList>
            <person name="Sun Q."/>
            <person name="Ohkuma M."/>
        </authorList>
    </citation>
    <scope>NUCLEOTIDE SEQUENCE</scope>
    <source>
        <strain evidence="2">JCM 4125</strain>
    </source>
</reference>
<organism evidence="2 3">
    <name type="scientific">Streptomyces phaeofaciens</name>
    <dbReference type="NCBI Taxonomy" id="68254"/>
    <lineage>
        <taxon>Bacteria</taxon>
        <taxon>Bacillati</taxon>
        <taxon>Actinomycetota</taxon>
        <taxon>Actinomycetes</taxon>
        <taxon>Kitasatosporales</taxon>
        <taxon>Streptomycetaceae</taxon>
        <taxon>Streptomyces</taxon>
    </lineage>
</organism>
<evidence type="ECO:0000313" key="2">
    <source>
        <dbReference type="EMBL" id="GGT99577.1"/>
    </source>
</evidence>
<comment type="caution">
    <text evidence="2">The sequence shown here is derived from an EMBL/GenBank/DDBJ whole genome shotgun (WGS) entry which is preliminary data.</text>
</comment>
<dbReference type="Proteomes" id="UP000646776">
    <property type="component" value="Unassembled WGS sequence"/>
</dbReference>
<gene>
    <name evidence="2" type="ORF">GCM10010226_90820</name>
</gene>
<reference evidence="2" key="1">
    <citation type="journal article" date="2014" name="Int. J. Syst. Evol. Microbiol.">
        <title>Complete genome sequence of Corynebacterium casei LMG S-19264T (=DSM 44701T), isolated from a smear-ripened cheese.</title>
        <authorList>
            <consortium name="US DOE Joint Genome Institute (JGI-PGF)"/>
            <person name="Walter F."/>
            <person name="Albersmeier A."/>
            <person name="Kalinowski J."/>
            <person name="Ruckert C."/>
        </authorList>
    </citation>
    <scope>NUCLEOTIDE SEQUENCE</scope>
    <source>
        <strain evidence="2">JCM 4125</strain>
    </source>
</reference>
<protein>
    <submittedName>
        <fullName evidence="2">Uncharacterized protein</fullName>
    </submittedName>
</protein>
<name>A0A918M1A0_9ACTN</name>
<keyword evidence="3" id="KW-1185">Reference proteome</keyword>
<evidence type="ECO:0000313" key="3">
    <source>
        <dbReference type="Proteomes" id="UP000646776"/>
    </source>
</evidence>
<sequence>MVPSAPTAVQKVSDLSVSDIVQIVSLTGRAGRSGSQVPIGTMTLRIPGELAPFLHRLPVTELALLTGQLRVLVKRAVGPQPSRAGVMHHVHSGLPPWPYLCVLRWHTAQGPTWLPRQTKADGSGSESEGGGVFIV</sequence>
<dbReference type="EMBL" id="BMSA01000062">
    <property type="protein sequence ID" value="GGT99577.1"/>
    <property type="molecule type" value="Genomic_DNA"/>
</dbReference>
<accession>A0A918M1A0</accession>
<dbReference type="AlphaFoldDB" id="A0A918M1A0"/>
<evidence type="ECO:0000256" key="1">
    <source>
        <dbReference type="SAM" id="MobiDB-lite"/>
    </source>
</evidence>
<proteinExistence type="predicted"/>